<evidence type="ECO:0000313" key="2">
    <source>
        <dbReference type="EMBL" id="KZT24106.1"/>
    </source>
</evidence>
<accession>A0A165RPL6</accession>
<name>A0A165RPL6_9AGAM</name>
<reference evidence="2 3" key="1">
    <citation type="journal article" date="2016" name="Mol. Biol. Evol.">
        <title>Comparative Genomics of Early-Diverging Mushroom-Forming Fungi Provides Insights into the Origins of Lignocellulose Decay Capabilities.</title>
        <authorList>
            <person name="Nagy L.G."/>
            <person name="Riley R."/>
            <person name="Tritt A."/>
            <person name="Adam C."/>
            <person name="Daum C."/>
            <person name="Floudas D."/>
            <person name="Sun H."/>
            <person name="Yadav J.S."/>
            <person name="Pangilinan J."/>
            <person name="Larsson K.H."/>
            <person name="Matsuura K."/>
            <person name="Barry K."/>
            <person name="Labutti K."/>
            <person name="Kuo R."/>
            <person name="Ohm R.A."/>
            <person name="Bhattacharya S.S."/>
            <person name="Shirouzu T."/>
            <person name="Yoshinaga Y."/>
            <person name="Martin F.M."/>
            <person name="Grigoriev I.V."/>
            <person name="Hibbett D.S."/>
        </authorList>
    </citation>
    <scope>NUCLEOTIDE SEQUENCE [LARGE SCALE GENOMIC DNA]</scope>
    <source>
        <strain evidence="2 3">HHB14362 ss-1</strain>
    </source>
</reference>
<feature type="domain" description="GST N-terminal" evidence="1">
    <location>
        <begin position="2"/>
        <end position="87"/>
    </location>
</feature>
<dbReference type="AlphaFoldDB" id="A0A165RPL6"/>
<dbReference type="EMBL" id="KV425580">
    <property type="protein sequence ID" value="KZT24106.1"/>
    <property type="molecule type" value="Genomic_DNA"/>
</dbReference>
<dbReference type="PROSITE" id="PS50404">
    <property type="entry name" value="GST_NTER"/>
    <property type="match status" value="1"/>
</dbReference>
<protein>
    <recommendedName>
        <fullName evidence="1">GST N-terminal domain-containing protein</fullName>
    </recommendedName>
</protein>
<dbReference type="InterPro" id="IPR004045">
    <property type="entry name" value="Glutathione_S-Trfase_N"/>
</dbReference>
<dbReference type="SUPFAM" id="SSF52833">
    <property type="entry name" value="Thioredoxin-like"/>
    <property type="match status" value="1"/>
</dbReference>
<keyword evidence="3" id="KW-1185">Reference proteome</keyword>
<dbReference type="STRING" id="1314782.A0A165RPL6"/>
<dbReference type="InterPro" id="IPR036249">
    <property type="entry name" value="Thioredoxin-like_sf"/>
</dbReference>
<dbReference type="Gene3D" id="3.40.30.10">
    <property type="entry name" value="Glutaredoxin"/>
    <property type="match status" value="1"/>
</dbReference>
<gene>
    <name evidence="2" type="ORF">NEOLEDRAFT_1117035</name>
</gene>
<dbReference type="OrthoDB" id="412788at2759"/>
<dbReference type="InParanoid" id="A0A165RPL6"/>
<dbReference type="Pfam" id="PF13417">
    <property type="entry name" value="GST_N_3"/>
    <property type="match status" value="1"/>
</dbReference>
<evidence type="ECO:0000313" key="3">
    <source>
        <dbReference type="Proteomes" id="UP000076761"/>
    </source>
</evidence>
<dbReference type="Proteomes" id="UP000076761">
    <property type="component" value="Unassembled WGS sequence"/>
</dbReference>
<sequence>MSQATLYTFGASVWAAVPELALAELGYTDEQVANKVVNLAEGENFKPSFLKLNPNATLPTLQTADGKLYNSTADVTKYLVESASIKVTPGTPSFIEKIHDDQYDPNFAFLLARDDAELSAKASGFPFTFLENRQNALTTHSATSDAAPFKSFYDAKITGNGGLLAIYKGKAPADAKAGFFAQSQKHWVSLRSFILQILPATLPKDKTFLGGERPGEDDFHLGAWLARITFVVGGENKKDGVKVLEKELGEPVPQRVVYYWNAWVERASWKKVYAGGLH</sequence>
<evidence type="ECO:0000259" key="1">
    <source>
        <dbReference type="PROSITE" id="PS50404"/>
    </source>
</evidence>
<proteinExistence type="predicted"/>
<organism evidence="2 3">
    <name type="scientific">Neolentinus lepideus HHB14362 ss-1</name>
    <dbReference type="NCBI Taxonomy" id="1314782"/>
    <lineage>
        <taxon>Eukaryota</taxon>
        <taxon>Fungi</taxon>
        <taxon>Dikarya</taxon>
        <taxon>Basidiomycota</taxon>
        <taxon>Agaricomycotina</taxon>
        <taxon>Agaricomycetes</taxon>
        <taxon>Gloeophyllales</taxon>
        <taxon>Gloeophyllaceae</taxon>
        <taxon>Neolentinus</taxon>
    </lineage>
</organism>